<dbReference type="PANTHER" id="PTHR20855">
    <property type="entry name" value="ADIPOR/PROGESTIN RECEPTOR-RELATED"/>
    <property type="match status" value="1"/>
</dbReference>
<evidence type="ECO:0000256" key="4">
    <source>
        <dbReference type="ARBA" id="ARBA00023136"/>
    </source>
</evidence>
<feature type="transmembrane region" description="Helical" evidence="7">
    <location>
        <begin position="283"/>
        <end position="303"/>
    </location>
</feature>
<feature type="region of interest" description="Disordered" evidence="6">
    <location>
        <begin position="61"/>
        <end position="89"/>
    </location>
</feature>
<evidence type="ECO:0000256" key="3">
    <source>
        <dbReference type="ARBA" id="ARBA00022989"/>
    </source>
</evidence>
<feature type="compositionally biased region" description="Basic and acidic residues" evidence="6">
    <location>
        <begin position="75"/>
        <end position="88"/>
    </location>
</feature>
<feature type="transmembrane region" description="Helical" evidence="7">
    <location>
        <begin position="215"/>
        <end position="239"/>
    </location>
</feature>
<evidence type="ECO:0000256" key="2">
    <source>
        <dbReference type="ARBA" id="ARBA00022692"/>
    </source>
</evidence>
<feature type="binding site" evidence="5">
    <location>
        <position position="235"/>
    </location>
    <ligand>
        <name>Zn(2+)</name>
        <dbReference type="ChEBI" id="CHEBI:29105"/>
    </ligand>
</feature>
<dbReference type="AlphaFoldDB" id="A0A433A266"/>
<dbReference type="PANTHER" id="PTHR20855:SF97">
    <property type="entry name" value="ADIPOR-LIKE RECEPTOR IZH3-RELATED"/>
    <property type="match status" value="1"/>
</dbReference>
<dbReference type="GO" id="GO:0046872">
    <property type="term" value="F:metal ion binding"/>
    <property type="evidence" value="ECO:0007669"/>
    <property type="project" value="UniProtKB-KW"/>
</dbReference>
<feature type="transmembrane region" description="Helical" evidence="7">
    <location>
        <begin position="342"/>
        <end position="361"/>
    </location>
</feature>
<feature type="transmembrane region" description="Helical" evidence="7">
    <location>
        <begin position="315"/>
        <end position="336"/>
    </location>
</feature>
<feature type="transmembrane region" description="Helical" evidence="7">
    <location>
        <begin position="251"/>
        <end position="271"/>
    </location>
</feature>
<keyword evidence="2 7" id="KW-0812">Transmembrane</keyword>
<evidence type="ECO:0000256" key="7">
    <source>
        <dbReference type="SAM" id="Phobius"/>
    </source>
</evidence>
<keyword evidence="3 7" id="KW-1133">Transmembrane helix</keyword>
<dbReference type="OrthoDB" id="5585746at2759"/>
<evidence type="ECO:0000256" key="6">
    <source>
        <dbReference type="SAM" id="MobiDB-lite"/>
    </source>
</evidence>
<accession>A0A433A266</accession>
<dbReference type="EMBL" id="RBNI01019709">
    <property type="protein sequence ID" value="RUO96777.1"/>
    <property type="molecule type" value="Genomic_DNA"/>
</dbReference>
<dbReference type="GO" id="GO:0038023">
    <property type="term" value="F:signaling receptor activity"/>
    <property type="evidence" value="ECO:0007669"/>
    <property type="project" value="TreeGrafter"/>
</dbReference>
<evidence type="ECO:0000313" key="9">
    <source>
        <dbReference type="Proteomes" id="UP000268093"/>
    </source>
</evidence>
<organism evidence="8 9">
    <name type="scientific">Jimgerdemannia flammicorona</name>
    <dbReference type="NCBI Taxonomy" id="994334"/>
    <lineage>
        <taxon>Eukaryota</taxon>
        <taxon>Fungi</taxon>
        <taxon>Fungi incertae sedis</taxon>
        <taxon>Mucoromycota</taxon>
        <taxon>Mucoromycotina</taxon>
        <taxon>Endogonomycetes</taxon>
        <taxon>Endogonales</taxon>
        <taxon>Endogonaceae</taxon>
        <taxon>Jimgerdemannia</taxon>
    </lineage>
</organism>
<dbReference type="GO" id="GO:0006882">
    <property type="term" value="P:intracellular zinc ion homeostasis"/>
    <property type="evidence" value="ECO:0007669"/>
    <property type="project" value="TreeGrafter"/>
</dbReference>
<keyword evidence="5" id="KW-0862">Zinc</keyword>
<keyword evidence="9" id="KW-1185">Reference proteome</keyword>
<dbReference type="Pfam" id="PF03006">
    <property type="entry name" value="HlyIII"/>
    <property type="match status" value="1"/>
</dbReference>
<gene>
    <name evidence="8" type="ORF">BC936DRAFT_141469</name>
</gene>
<evidence type="ECO:0000256" key="1">
    <source>
        <dbReference type="ARBA" id="ARBA00004141"/>
    </source>
</evidence>
<proteinExistence type="predicted"/>
<keyword evidence="4 7" id="KW-0472">Membrane</keyword>
<keyword evidence="5" id="KW-0479">Metal-binding</keyword>
<dbReference type="Proteomes" id="UP000268093">
    <property type="component" value="Unassembled WGS sequence"/>
</dbReference>
<evidence type="ECO:0000313" key="8">
    <source>
        <dbReference type="EMBL" id="RUO96777.1"/>
    </source>
</evidence>
<reference evidence="8 9" key="1">
    <citation type="journal article" date="2018" name="New Phytol.">
        <title>Phylogenomics of Endogonaceae and evolution of mycorrhizas within Mucoromycota.</title>
        <authorList>
            <person name="Chang Y."/>
            <person name="Desiro A."/>
            <person name="Na H."/>
            <person name="Sandor L."/>
            <person name="Lipzen A."/>
            <person name="Clum A."/>
            <person name="Barry K."/>
            <person name="Grigoriev I.V."/>
            <person name="Martin F.M."/>
            <person name="Stajich J.E."/>
            <person name="Smith M.E."/>
            <person name="Bonito G."/>
            <person name="Spatafora J.W."/>
        </authorList>
    </citation>
    <scope>NUCLEOTIDE SEQUENCE [LARGE SCALE GENOMIC DNA]</scope>
    <source>
        <strain evidence="8 9">GMNB39</strain>
    </source>
</reference>
<name>A0A433A266_9FUNG</name>
<feature type="transmembrane region" description="Helical" evidence="7">
    <location>
        <begin position="373"/>
        <end position="396"/>
    </location>
</feature>
<evidence type="ECO:0000256" key="5">
    <source>
        <dbReference type="PIRSR" id="PIRSR604254-1"/>
    </source>
</evidence>
<dbReference type="GO" id="GO:0016020">
    <property type="term" value="C:membrane"/>
    <property type="evidence" value="ECO:0007669"/>
    <property type="project" value="UniProtKB-SubCell"/>
</dbReference>
<comment type="subcellular location">
    <subcellularLocation>
        <location evidence="1">Membrane</location>
        <topology evidence="1">Multi-pass membrane protein</topology>
    </subcellularLocation>
</comment>
<protein>
    <submittedName>
        <fullName evidence="8">Hemolysin-III related-domain-containing protein</fullName>
    </submittedName>
</protein>
<sequence length="414" mass="46519">MKLRPIALHILFYTSNLYSIISNSSPPLPHLLLPPSSLPASTMTPTTTVLTHRHARSLSLSISGSSDPAPATTTEHAHSCRDGNHTHDDEDSLATQLLHTVNTKLRQIEDADATGILRYVDDHVHETWDTAKAAMVGAQRLLKFEELPEEWQENKYVLTGYRFCTSSSQCLRTIFAVHNETMNIWSHLIGFIFFAGLGVYTFNFHHDIASSTDRLVFLLFFLAAAKCLVCSTLYHTFICHHQHNIKTFAATLDYIGIAALITASVLVMEYYGFYCAGAMRDRYMSVTALFGLAGLVLPFFQWWDTPRCRPLRIAVFLTMGMSGSLPLVHLVITHGFFATGTFVGPMITSVVMYLTGVAIYANRFPEKMFPGRFDWAGMTSHAIWHVFVCLGIFHHYKASLHFHRNRYGLGCLMA</sequence>
<comment type="caution">
    <text evidence="8">The sequence shown here is derived from an EMBL/GenBank/DDBJ whole genome shotgun (WGS) entry which is preliminary data.</text>
</comment>
<feature type="binding site" evidence="5">
    <location>
        <position position="381"/>
    </location>
    <ligand>
        <name>Zn(2+)</name>
        <dbReference type="ChEBI" id="CHEBI:29105"/>
    </ligand>
</feature>
<feature type="binding site" evidence="5">
    <location>
        <position position="385"/>
    </location>
    <ligand>
        <name>Zn(2+)</name>
        <dbReference type="ChEBI" id="CHEBI:29105"/>
    </ligand>
</feature>
<dbReference type="InterPro" id="IPR004254">
    <property type="entry name" value="AdipoR/HlyIII-related"/>
</dbReference>
<feature type="transmembrane region" description="Helical" evidence="7">
    <location>
        <begin position="184"/>
        <end position="203"/>
    </location>
</feature>